<dbReference type="RefSeq" id="WP_066481924.1">
    <property type="nucleotide sequence ID" value="NZ_CP014639.1"/>
</dbReference>
<sequence length="463" mass="51742">MNFKLPFYRIGITRDADRTIKIAILQKSCKGWIVRHCQQILEGEKWSCPKKYFTAVATFSLSGSEVLVKGSFSSLKNKKNILQVALTNLEASLALPWESLIVRPQLNKATEKGDTPLTLWIAQKSTLNLELSFLSQTQIFPTTLSCRAADIFFLAEQSPLKALRAYFLIYAGPNEITTIFVKDRALLVARSFPNCTAKKSCEDLHATLQYIQEAFPNTVLPSIHIAQLSSALKKAVEQKLSLPLVVCQLMTFNVEEDDWAIYGDAITAAYQGASKNAFTFPYDTTSSSPTAQKHWLQRSAILIGQFALLVTLVLGIASTVKLKALSNTVANHFALVCPEEPNLPKSLKAAKQVIKKIDKHHSTTSYSYLPTIPTSEQTIRFLLALAKHSPSLTFSYFCYNLTSFPCQENPNLPYRATVEVQGQGKHEEVFQFLKKISDHPKLHHVSQTLGDEQSFQLQFTLTS</sequence>
<evidence type="ECO:0000313" key="1">
    <source>
        <dbReference type="EMBL" id="ANH78568.1"/>
    </source>
</evidence>
<evidence type="ECO:0000313" key="2">
    <source>
        <dbReference type="Proteomes" id="UP000078162"/>
    </source>
</evidence>
<keyword evidence="2" id="KW-1185">Reference proteome</keyword>
<dbReference type="Proteomes" id="UP000078162">
    <property type="component" value="Chromosome"/>
</dbReference>
<dbReference type="KEGG" id="csaz:Cs308_0397"/>
<dbReference type="STRING" id="1806891.Cs308_0397"/>
<dbReference type="OrthoDB" id="19097at2"/>
<gene>
    <name evidence="1" type="ORF">Cs308_0397</name>
</gene>
<accession>A0A1A9HUA5</accession>
<dbReference type="EMBL" id="CP014639">
    <property type="protein sequence ID" value="ANH78568.1"/>
    <property type="molecule type" value="Genomic_DNA"/>
</dbReference>
<name>A0A1A9HUA5_9CHLA</name>
<dbReference type="AlphaFoldDB" id="A0A1A9HUA5"/>
<organism evidence="1 2">
    <name type="scientific">Candidatus Chlamydia sanziniae</name>
    <dbReference type="NCBI Taxonomy" id="1806891"/>
    <lineage>
        <taxon>Bacteria</taxon>
        <taxon>Pseudomonadati</taxon>
        <taxon>Chlamydiota</taxon>
        <taxon>Chlamydiia</taxon>
        <taxon>Chlamydiales</taxon>
        <taxon>Chlamydiaceae</taxon>
        <taxon>Chlamydia/Chlamydophila group</taxon>
        <taxon>Chlamydia</taxon>
    </lineage>
</organism>
<dbReference type="PATRIC" id="fig|1806891.3.peg.388"/>
<proteinExistence type="predicted"/>
<protein>
    <submittedName>
        <fullName evidence="1">Uncharacterized protein</fullName>
    </submittedName>
</protein>
<reference evidence="2" key="1">
    <citation type="submission" date="2016-03" db="EMBL/GenBank/DDBJ databases">
        <title>Culture-independent genomics supports pathogen discovery for uncultivable bacteria within the genus Chlamydia.</title>
        <authorList>
            <person name="Taylor-Brown A."/>
            <person name="Bachmann N.L."/>
            <person name="Borel N."/>
            <person name="Polkinghorne A."/>
        </authorList>
    </citation>
    <scope>NUCLEOTIDE SEQUENCE [LARGE SCALE GENOMIC DNA]</scope>
    <source>
        <strain evidence="2">2742-308</strain>
    </source>
</reference>